<evidence type="ECO:0000313" key="5">
    <source>
        <dbReference type="EMBL" id="MFD1523651.1"/>
    </source>
</evidence>
<feature type="compositionally biased region" description="Polar residues" evidence="4">
    <location>
        <begin position="1"/>
        <end position="10"/>
    </location>
</feature>
<dbReference type="Proteomes" id="UP001597114">
    <property type="component" value="Unassembled WGS sequence"/>
</dbReference>
<dbReference type="InterPro" id="IPR037120">
    <property type="entry name" value="Haem_peroxidase_sf_animal"/>
</dbReference>
<dbReference type="InterPro" id="IPR010255">
    <property type="entry name" value="Haem_peroxidase_sf"/>
</dbReference>
<keyword evidence="2" id="KW-0964">Secreted</keyword>
<keyword evidence="6" id="KW-1185">Reference proteome</keyword>
<keyword evidence="5" id="KW-0560">Oxidoreductase</keyword>
<comment type="caution">
    <text evidence="5">The sequence shown here is derived from an EMBL/GenBank/DDBJ whole genome shotgun (WGS) entry which is preliminary data.</text>
</comment>
<dbReference type="InterPro" id="IPR019791">
    <property type="entry name" value="Haem_peroxidase_animal"/>
</dbReference>
<dbReference type="CDD" id="cd09819">
    <property type="entry name" value="An_peroxidase_bacterial_1"/>
    <property type="match status" value="1"/>
</dbReference>
<evidence type="ECO:0000256" key="3">
    <source>
        <dbReference type="ARBA" id="ARBA00023180"/>
    </source>
</evidence>
<name>A0ABW4F7N9_9PSEU</name>
<sequence>MTEQPMTEQNPPGRVLRDLSHGGTVEPTEIRNRVSRELVDVSTPFDYLFETIRDDPAAHLPADDPAAMVAALDTLGRLMVESQPPAEDPFQSGDGNSTIPAVYTYLGQFIDHDITANTDRQNDIGHVTDADLHPVPPADVIKGIRNLRVPALDLDSVYGDGPTFPDGPQTEAGSLYDGITLKLGRVALEPKPDTAQISGVRIPLQADLERDVPRGVGRKPSEANIGDARNDENLIVSQLHVAFLRFHNKTVDWVRRHEPQHTDDKAVFERARQLVRWHYQWIVINDYLATIALPGVVDQVLGEGNKLYDKRAGEVYMPLEFSVASFRFGHTMVRGAYDFNRNFGRQGHVRPSAPFGLIFLFTGKGGFSGQADTLPFNWVIEWDRFVEKDPRFPDHFSRKIDTRLAFALGEMANEIPNPAPGPDITAILKQLAVRNLRRGYQLSIPTGQAVAKVLDLVELTPEELTQGNSDELNTHLATSGFLDRTPLWYYVLKEAEVQANGNSLGELGSRIVVETLVGQVRHDPGSFLAQSPSWVPENGVLLPDGRPVLTIKDFLRFAGVLPTRP</sequence>
<protein>
    <submittedName>
        <fullName evidence="5">Heme peroxidase family protein</fullName>
    </submittedName>
</protein>
<gene>
    <name evidence="5" type="ORF">ACFSJD_39635</name>
</gene>
<feature type="region of interest" description="Disordered" evidence="4">
    <location>
        <begin position="1"/>
        <end position="24"/>
    </location>
</feature>
<accession>A0ABW4F7N9</accession>
<dbReference type="RefSeq" id="WP_344723261.1">
    <property type="nucleotide sequence ID" value="NZ_BAAAUS010000019.1"/>
</dbReference>
<dbReference type="PROSITE" id="PS50292">
    <property type="entry name" value="PEROXIDASE_3"/>
    <property type="match status" value="1"/>
</dbReference>
<evidence type="ECO:0000256" key="2">
    <source>
        <dbReference type="ARBA" id="ARBA00022525"/>
    </source>
</evidence>
<evidence type="ECO:0000313" key="6">
    <source>
        <dbReference type="Proteomes" id="UP001597114"/>
    </source>
</evidence>
<proteinExistence type="predicted"/>
<dbReference type="GO" id="GO:0004601">
    <property type="term" value="F:peroxidase activity"/>
    <property type="evidence" value="ECO:0007669"/>
    <property type="project" value="UniProtKB-KW"/>
</dbReference>
<keyword evidence="3" id="KW-0325">Glycoprotein</keyword>
<evidence type="ECO:0000256" key="4">
    <source>
        <dbReference type="SAM" id="MobiDB-lite"/>
    </source>
</evidence>
<dbReference type="PANTHER" id="PTHR11475:SF4">
    <property type="entry name" value="CHORION PEROXIDASE"/>
    <property type="match status" value="1"/>
</dbReference>
<dbReference type="Gene3D" id="1.10.640.10">
    <property type="entry name" value="Haem peroxidase domain superfamily, animal type"/>
    <property type="match status" value="1"/>
</dbReference>
<evidence type="ECO:0000256" key="1">
    <source>
        <dbReference type="ARBA" id="ARBA00004613"/>
    </source>
</evidence>
<dbReference type="EMBL" id="JBHUCO010000069">
    <property type="protein sequence ID" value="MFD1523651.1"/>
    <property type="molecule type" value="Genomic_DNA"/>
</dbReference>
<dbReference type="Pfam" id="PF03098">
    <property type="entry name" value="An_peroxidase"/>
    <property type="match status" value="1"/>
</dbReference>
<dbReference type="SUPFAM" id="SSF48113">
    <property type="entry name" value="Heme-dependent peroxidases"/>
    <property type="match status" value="1"/>
</dbReference>
<reference evidence="6" key="1">
    <citation type="journal article" date="2019" name="Int. J. Syst. Evol. Microbiol.">
        <title>The Global Catalogue of Microorganisms (GCM) 10K type strain sequencing project: providing services to taxonomists for standard genome sequencing and annotation.</title>
        <authorList>
            <consortium name="The Broad Institute Genomics Platform"/>
            <consortium name="The Broad Institute Genome Sequencing Center for Infectious Disease"/>
            <person name="Wu L."/>
            <person name="Ma J."/>
        </authorList>
    </citation>
    <scope>NUCLEOTIDE SEQUENCE [LARGE SCALE GENOMIC DNA]</scope>
    <source>
        <strain evidence="6">CCM 7043</strain>
    </source>
</reference>
<comment type="subcellular location">
    <subcellularLocation>
        <location evidence="1">Secreted</location>
    </subcellularLocation>
</comment>
<keyword evidence="5" id="KW-0575">Peroxidase</keyword>
<organism evidence="5 6">
    <name type="scientific">Pseudonocardia yunnanensis</name>
    <dbReference type="NCBI Taxonomy" id="58107"/>
    <lineage>
        <taxon>Bacteria</taxon>
        <taxon>Bacillati</taxon>
        <taxon>Actinomycetota</taxon>
        <taxon>Actinomycetes</taxon>
        <taxon>Pseudonocardiales</taxon>
        <taxon>Pseudonocardiaceae</taxon>
        <taxon>Pseudonocardia</taxon>
    </lineage>
</organism>
<dbReference type="PANTHER" id="PTHR11475">
    <property type="entry name" value="OXIDASE/PEROXIDASE"/>
    <property type="match status" value="1"/>
</dbReference>